<evidence type="ECO:0000256" key="3">
    <source>
        <dbReference type="ARBA" id="ARBA00023002"/>
    </source>
</evidence>
<dbReference type="InterPro" id="IPR013752">
    <property type="entry name" value="KPA_reductase"/>
</dbReference>
<dbReference type="InterPro" id="IPR013332">
    <property type="entry name" value="KPR_N"/>
</dbReference>
<feature type="domain" description="Ketopantoate reductase N-terminal" evidence="5">
    <location>
        <begin position="4"/>
        <end position="140"/>
    </location>
</feature>
<name>A0A4P6UTV3_9BACL</name>
<evidence type="ECO:0000256" key="2">
    <source>
        <dbReference type="ARBA" id="ARBA00022857"/>
    </source>
</evidence>
<evidence type="ECO:0000256" key="4">
    <source>
        <dbReference type="RuleBase" id="RU362068"/>
    </source>
</evidence>
<reference evidence="7 8" key="1">
    <citation type="submission" date="2019-02" db="EMBL/GenBank/DDBJ databases">
        <title>Ureibacillus thermophilus.</title>
        <authorList>
            <person name="Sunny J.S."/>
            <person name="Natarajan A."/>
            <person name="Saleena L.M."/>
        </authorList>
    </citation>
    <scope>NUCLEOTIDE SEQUENCE [LARGE SCALE GENOMIC DNA]</scope>
    <source>
        <strain evidence="7 8">LM102</strain>
    </source>
</reference>
<dbReference type="EC" id="1.1.1.169" evidence="4"/>
<dbReference type="InterPro" id="IPR036291">
    <property type="entry name" value="NAD(P)-bd_dom_sf"/>
</dbReference>
<dbReference type="InterPro" id="IPR013328">
    <property type="entry name" value="6PGD_dom2"/>
</dbReference>
<dbReference type="RefSeq" id="WP_208650465.1">
    <property type="nucleotide sequence ID" value="NZ_CP036528.1"/>
</dbReference>
<feature type="domain" description="Ketopantoate reductase C-terminal" evidence="6">
    <location>
        <begin position="181"/>
        <end position="320"/>
    </location>
</feature>
<dbReference type="Proteomes" id="UP000291151">
    <property type="component" value="Chromosome"/>
</dbReference>
<evidence type="ECO:0000313" key="7">
    <source>
        <dbReference type="EMBL" id="QBK26779.1"/>
    </source>
</evidence>
<keyword evidence="2 4" id="KW-0521">NADP</keyword>
<evidence type="ECO:0000313" key="8">
    <source>
        <dbReference type="Proteomes" id="UP000291151"/>
    </source>
</evidence>
<comment type="similarity">
    <text evidence="1 4">Belongs to the ketopantoate reductase family.</text>
</comment>
<dbReference type="Gene3D" id="3.40.50.720">
    <property type="entry name" value="NAD(P)-binding Rossmann-like Domain"/>
    <property type="match status" value="1"/>
</dbReference>
<sequence length="345" mass="37861">MKLAVMGAGSLGTIIGALISKNGYDIDLIDVNKEHVYALNTKGATLVGHLNETIPVKAILPSEMKEKYDIVFLLTKQLHNQSVLEGLLPYLKEDGTVVSLQNGIPEEQVASIVGKSRVVAGTVNFGATWKSPGVSELTTEYEAFKSNAFDIGELNGQITERIHTIQKILESVGHTEIKENLVGAKWFKLLVNVTMSGLSTALGCTFGGVLDNKVALTSAVHIMDEVIRTAKAQGITFIEMLGIDFNQLQVTDESQIPHRMQLLTYAFTPQRSLKASMLQDLEKGRKTEIDYINGVIKAKGLQLGVDTPFNNLVVDLVKKAEETQQLPVFEENIKYFEELLNSKGK</sequence>
<organism evidence="7 8">
    <name type="scientific">Ureibacillus thermophilus</name>
    <dbReference type="NCBI Taxonomy" id="367743"/>
    <lineage>
        <taxon>Bacteria</taxon>
        <taxon>Bacillati</taxon>
        <taxon>Bacillota</taxon>
        <taxon>Bacilli</taxon>
        <taxon>Bacillales</taxon>
        <taxon>Caryophanaceae</taxon>
        <taxon>Ureibacillus</taxon>
    </lineage>
</organism>
<dbReference type="EMBL" id="CP036528">
    <property type="protein sequence ID" value="QBK26779.1"/>
    <property type="molecule type" value="Genomic_DNA"/>
</dbReference>
<dbReference type="InterPro" id="IPR008927">
    <property type="entry name" value="6-PGluconate_DH-like_C_sf"/>
</dbReference>
<comment type="function">
    <text evidence="4">Catalyzes the NADPH-dependent reduction of ketopantoate into pantoic acid.</text>
</comment>
<evidence type="ECO:0000259" key="6">
    <source>
        <dbReference type="Pfam" id="PF08546"/>
    </source>
</evidence>
<dbReference type="NCBIfam" id="TIGR00745">
    <property type="entry name" value="apbA_panE"/>
    <property type="match status" value="1"/>
</dbReference>
<accession>A0A4P6UTV3</accession>
<protein>
    <recommendedName>
        <fullName evidence="4">2-dehydropantoate 2-reductase</fullName>
        <ecNumber evidence="4">1.1.1.169</ecNumber>
    </recommendedName>
    <alternativeName>
        <fullName evidence="4">Ketopantoate reductase</fullName>
    </alternativeName>
</protein>
<keyword evidence="3 4" id="KW-0560">Oxidoreductase</keyword>
<dbReference type="GO" id="GO:0015940">
    <property type="term" value="P:pantothenate biosynthetic process"/>
    <property type="evidence" value="ECO:0007669"/>
    <property type="project" value="UniProtKB-UniPathway"/>
</dbReference>
<comment type="catalytic activity">
    <reaction evidence="4">
        <text>(R)-pantoate + NADP(+) = 2-dehydropantoate + NADPH + H(+)</text>
        <dbReference type="Rhea" id="RHEA:16233"/>
        <dbReference type="ChEBI" id="CHEBI:11561"/>
        <dbReference type="ChEBI" id="CHEBI:15378"/>
        <dbReference type="ChEBI" id="CHEBI:15980"/>
        <dbReference type="ChEBI" id="CHEBI:57783"/>
        <dbReference type="ChEBI" id="CHEBI:58349"/>
        <dbReference type="EC" id="1.1.1.169"/>
    </reaction>
</comment>
<dbReference type="AlphaFoldDB" id="A0A4P6UTV3"/>
<dbReference type="GO" id="GO:0008677">
    <property type="term" value="F:2-dehydropantoate 2-reductase activity"/>
    <property type="evidence" value="ECO:0007669"/>
    <property type="project" value="UniProtKB-EC"/>
</dbReference>
<dbReference type="Pfam" id="PF02558">
    <property type="entry name" value="ApbA"/>
    <property type="match status" value="1"/>
</dbReference>
<dbReference type="SUPFAM" id="SSF48179">
    <property type="entry name" value="6-phosphogluconate dehydrogenase C-terminal domain-like"/>
    <property type="match status" value="1"/>
</dbReference>
<dbReference type="SUPFAM" id="SSF51735">
    <property type="entry name" value="NAD(P)-binding Rossmann-fold domains"/>
    <property type="match status" value="1"/>
</dbReference>
<dbReference type="InterPro" id="IPR051402">
    <property type="entry name" value="KPR-Related"/>
</dbReference>
<dbReference type="UniPathway" id="UPA00028">
    <property type="reaction ID" value="UER00004"/>
</dbReference>
<dbReference type="KEGG" id="uth:DKZ56_13570"/>
<comment type="pathway">
    <text evidence="4">Cofactor biosynthesis; (R)-pantothenate biosynthesis; (R)-pantoate from 3-methyl-2-oxobutanoate: step 2/2.</text>
</comment>
<dbReference type="GO" id="GO:0005737">
    <property type="term" value="C:cytoplasm"/>
    <property type="evidence" value="ECO:0007669"/>
    <property type="project" value="TreeGrafter"/>
</dbReference>
<keyword evidence="4" id="KW-0566">Pantothenate biosynthesis</keyword>
<gene>
    <name evidence="7" type="ORF">DKZ56_13570</name>
</gene>
<dbReference type="InterPro" id="IPR003710">
    <property type="entry name" value="ApbA"/>
</dbReference>
<evidence type="ECO:0000259" key="5">
    <source>
        <dbReference type="Pfam" id="PF02558"/>
    </source>
</evidence>
<evidence type="ECO:0000256" key="1">
    <source>
        <dbReference type="ARBA" id="ARBA00007870"/>
    </source>
</evidence>
<dbReference type="PANTHER" id="PTHR21708:SF26">
    <property type="entry name" value="2-DEHYDROPANTOATE 2-REDUCTASE"/>
    <property type="match status" value="1"/>
</dbReference>
<proteinExistence type="inferred from homology"/>
<dbReference type="Gene3D" id="1.10.1040.10">
    <property type="entry name" value="N-(1-d-carboxylethyl)-l-norvaline Dehydrogenase, domain 2"/>
    <property type="match status" value="1"/>
</dbReference>
<dbReference type="PANTHER" id="PTHR21708">
    <property type="entry name" value="PROBABLE 2-DEHYDROPANTOATE 2-REDUCTASE"/>
    <property type="match status" value="1"/>
</dbReference>
<dbReference type="Pfam" id="PF08546">
    <property type="entry name" value="ApbA_C"/>
    <property type="match status" value="1"/>
</dbReference>
<keyword evidence="8" id="KW-1185">Reference proteome</keyword>